<comment type="caution">
    <text evidence="1">The sequence shown here is derived from an EMBL/GenBank/DDBJ whole genome shotgun (WGS) entry which is preliminary data.</text>
</comment>
<keyword evidence="2" id="KW-1185">Reference proteome</keyword>
<proteinExistence type="predicted"/>
<accession>A0ACC0WWR7</accession>
<reference evidence="1 2" key="1">
    <citation type="journal article" date="2022" name="bioRxiv">
        <title>The genome of the oomycete Peronosclerospora sorghi, a cosmopolitan pathogen of maize and sorghum, is inflated with dispersed pseudogenes.</title>
        <authorList>
            <person name="Fletcher K."/>
            <person name="Martin F."/>
            <person name="Isakeit T."/>
            <person name="Cavanaugh K."/>
            <person name="Magill C."/>
            <person name="Michelmore R."/>
        </authorList>
    </citation>
    <scope>NUCLEOTIDE SEQUENCE [LARGE SCALE GENOMIC DNA]</scope>
    <source>
        <strain evidence="1">P6</strain>
    </source>
</reference>
<dbReference type="Proteomes" id="UP001163321">
    <property type="component" value="Chromosome 1"/>
</dbReference>
<evidence type="ECO:0000313" key="1">
    <source>
        <dbReference type="EMBL" id="KAI9922558.1"/>
    </source>
</evidence>
<gene>
    <name evidence="1" type="ORF">PsorP6_002130</name>
</gene>
<evidence type="ECO:0000313" key="2">
    <source>
        <dbReference type="Proteomes" id="UP001163321"/>
    </source>
</evidence>
<protein>
    <submittedName>
        <fullName evidence="1">Uncharacterized protein</fullName>
    </submittedName>
</protein>
<sequence length="265" mass="30692">MMALHGAPRTFAKLVIVAPEGRTTPSLYSFVTEHARDFAWEIDSVSWSNIAEWDNLNKTAHPTRFFTKQSLLLSAGKLLNNIQWRWVLIGIELMHAYERVLTHGLKARNIALWKICPYGGVHGFTTWVFFGMPRYGIYEWQRILVDRQPPFLCQARASYSYDSLRGHSCLLPSVRHRFKSIAEMNDWFLCVAKAFPFSLLERKNTKWMCSATWSLKDGAGSVPSARQLFRKSNLSLGKRRRGIASTYRATYIELHARREKMRWAS</sequence>
<dbReference type="EMBL" id="CM047580">
    <property type="protein sequence ID" value="KAI9922558.1"/>
    <property type="molecule type" value="Genomic_DNA"/>
</dbReference>
<name>A0ACC0WWR7_9STRA</name>
<organism evidence="1 2">
    <name type="scientific">Peronosclerospora sorghi</name>
    <dbReference type="NCBI Taxonomy" id="230839"/>
    <lineage>
        <taxon>Eukaryota</taxon>
        <taxon>Sar</taxon>
        <taxon>Stramenopiles</taxon>
        <taxon>Oomycota</taxon>
        <taxon>Peronosporomycetes</taxon>
        <taxon>Peronosporales</taxon>
        <taxon>Peronosporaceae</taxon>
        <taxon>Peronosclerospora</taxon>
    </lineage>
</organism>